<feature type="transmembrane region" description="Helical" evidence="6">
    <location>
        <begin position="100"/>
        <end position="120"/>
    </location>
</feature>
<proteinExistence type="predicted"/>
<feature type="transmembrane region" description="Helical" evidence="6">
    <location>
        <begin position="271"/>
        <end position="289"/>
    </location>
</feature>
<evidence type="ECO:0000313" key="7">
    <source>
        <dbReference type="EMBL" id="MBU9726479.1"/>
    </source>
</evidence>
<feature type="transmembrane region" description="Helical" evidence="6">
    <location>
        <begin position="127"/>
        <end position="145"/>
    </location>
</feature>
<accession>A0ABS6K7I9</accession>
<protein>
    <submittedName>
        <fullName evidence="7">ABC transporter permease</fullName>
    </submittedName>
</protein>
<keyword evidence="5 6" id="KW-0472">Membrane</keyword>
<evidence type="ECO:0000256" key="5">
    <source>
        <dbReference type="ARBA" id="ARBA00023136"/>
    </source>
</evidence>
<comment type="subcellular location">
    <subcellularLocation>
        <location evidence="1">Cell membrane</location>
        <topology evidence="1">Multi-pass membrane protein</topology>
    </subcellularLocation>
</comment>
<evidence type="ECO:0000313" key="8">
    <source>
        <dbReference type="Proteomes" id="UP001314681"/>
    </source>
</evidence>
<reference evidence="7 8" key="1">
    <citation type="submission" date="2021-06" db="EMBL/GenBank/DDBJ databases">
        <title>Description of novel taxa of the family Lachnospiraceae.</title>
        <authorList>
            <person name="Chaplin A.V."/>
            <person name="Sokolova S.R."/>
            <person name="Pikina A.P."/>
            <person name="Korzhanova M."/>
            <person name="Belova V."/>
            <person name="Korostin D."/>
            <person name="Efimov B.A."/>
        </authorList>
    </citation>
    <scope>NUCLEOTIDE SEQUENCE [LARGE SCALE GENOMIC DNA]</scope>
    <source>
        <strain evidence="7 8">ASD4241</strain>
    </source>
</reference>
<dbReference type="CDD" id="cd06579">
    <property type="entry name" value="TM_PBP1_transp_AraH_like"/>
    <property type="match status" value="1"/>
</dbReference>
<dbReference type="EMBL" id="JAHQCX010000006">
    <property type="protein sequence ID" value="MBU9726479.1"/>
    <property type="molecule type" value="Genomic_DNA"/>
</dbReference>
<evidence type="ECO:0000256" key="2">
    <source>
        <dbReference type="ARBA" id="ARBA00022475"/>
    </source>
</evidence>
<feature type="transmembrane region" description="Helical" evidence="6">
    <location>
        <begin position="76"/>
        <end position="94"/>
    </location>
</feature>
<gene>
    <name evidence="7" type="ORF">KTH90_10690</name>
</gene>
<feature type="transmembrane region" description="Helical" evidence="6">
    <location>
        <begin position="46"/>
        <end position="69"/>
    </location>
</feature>
<dbReference type="Proteomes" id="UP001314681">
    <property type="component" value="Unassembled WGS sequence"/>
</dbReference>
<sequence length="333" mass="35226">MKASKNTKKAGILSRMGYELALVAFLLVWFLFMGIMKPSFLTLNNIVTVLTRISEVAIIAVGMTVVIIAGGFDLSVGTVMAIVPVVIGICYGNGIPFGLAVVLGVLAAVVIGIINGILIAKARFQPIIGTLATMTALRSIIYVLTEGKPVSTFPKGYDQLAHGSFLGIPIPILILIAVIVLFQWIMKSTKYGRFIYSTGGNPKATNIAGISVDRITILVYVVSAVLSALAGIIFSSRLISASPDAGTNTAFDVVTAVLMGGTSINGGQGNILGTMLGILILNFIINGFNLLGINAYWQMIFMGVVLLLAIGYDAKRRSGFAISSLFRRKNSDA</sequence>
<dbReference type="InterPro" id="IPR001851">
    <property type="entry name" value="ABC_transp_permease"/>
</dbReference>
<keyword evidence="8" id="KW-1185">Reference proteome</keyword>
<keyword evidence="2" id="KW-1003">Cell membrane</keyword>
<keyword evidence="3 6" id="KW-0812">Transmembrane</keyword>
<keyword evidence="4 6" id="KW-1133">Transmembrane helix</keyword>
<feature type="transmembrane region" description="Helical" evidence="6">
    <location>
        <begin position="20"/>
        <end position="40"/>
    </location>
</feature>
<dbReference type="PANTHER" id="PTHR32196">
    <property type="entry name" value="ABC TRANSPORTER PERMEASE PROTEIN YPHD-RELATED-RELATED"/>
    <property type="match status" value="1"/>
</dbReference>
<feature type="transmembrane region" description="Helical" evidence="6">
    <location>
        <begin position="165"/>
        <end position="185"/>
    </location>
</feature>
<feature type="transmembrane region" description="Helical" evidence="6">
    <location>
        <begin position="217"/>
        <end position="239"/>
    </location>
</feature>
<evidence type="ECO:0000256" key="1">
    <source>
        <dbReference type="ARBA" id="ARBA00004651"/>
    </source>
</evidence>
<evidence type="ECO:0000256" key="3">
    <source>
        <dbReference type="ARBA" id="ARBA00022692"/>
    </source>
</evidence>
<name>A0ABS6K7I9_9FIRM</name>
<organism evidence="7 8">
    <name type="scientific">Diplocloster modestus</name>
    <dbReference type="NCBI Taxonomy" id="2850322"/>
    <lineage>
        <taxon>Bacteria</taxon>
        <taxon>Bacillati</taxon>
        <taxon>Bacillota</taxon>
        <taxon>Clostridia</taxon>
        <taxon>Lachnospirales</taxon>
        <taxon>Lachnospiraceae</taxon>
        <taxon>Diplocloster</taxon>
    </lineage>
</organism>
<dbReference type="RefSeq" id="WP_158352403.1">
    <property type="nucleotide sequence ID" value="NZ_JAHQCX010000006.1"/>
</dbReference>
<comment type="caution">
    <text evidence="7">The sequence shown here is derived from an EMBL/GenBank/DDBJ whole genome shotgun (WGS) entry which is preliminary data.</text>
</comment>
<evidence type="ECO:0000256" key="4">
    <source>
        <dbReference type="ARBA" id="ARBA00022989"/>
    </source>
</evidence>
<dbReference type="Pfam" id="PF02653">
    <property type="entry name" value="BPD_transp_2"/>
    <property type="match status" value="1"/>
</dbReference>
<evidence type="ECO:0000256" key="6">
    <source>
        <dbReference type="SAM" id="Phobius"/>
    </source>
</evidence>